<dbReference type="Proteomes" id="UP000009309">
    <property type="component" value="Unassembled WGS sequence"/>
</dbReference>
<proteinExistence type="predicted"/>
<evidence type="ECO:0000256" key="1">
    <source>
        <dbReference type="SAM" id="Phobius"/>
    </source>
</evidence>
<dbReference type="InterPro" id="IPR036691">
    <property type="entry name" value="Endo/exonu/phosph_ase_sf"/>
</dbReference>
<dbReference type="Pfam" id="PF03372">
    <property type="entry name" value="Exo_endo_phos"/>
    <property type="match status" value="1"/>
</dbReference>
<dbReference type="SUPFAM" id="SSF56219">
    <property type="entry name" value="DNase I-like"/>
    <property type="match status" value="1"/>
</dbReference>
<dbReference type="eggNOG" id="COG3021">
    <property type="taxonomic scope" value="Bacteria"/>
</dbReference>
<keyword evidence="4" id="KW-1185">Reference proteome</keyword>
<dbReference type="GO" id="GO:0004519">
    <property type="term" value="F:endonuclease activity"/>
    <property type="evidence" value="ECO:0007669"/>
    <property type="project" value="UniProtKB-KW"/>
</dbReference>
<evidence type="ECO:0000313" key="4">
    <source>
        <dbReference type="Proteomes" id="UP000009309"/>
    </source>
</evidence>
<accession>I2GH81</accession>
<name>I2GH81_9BACT</name>
<gene>
    <name evidence="3" type="ORF">BN8_02336</name>
</gene>
<keyword evidence="1" id="KW-0812">Transmembrane</keyword>
<keyword evidence="3" id="KW-0255">Endonuclease</keyword>
<protein>
    <submittedName>
        <fullName evidence="3">Endonuclease/exonuclease/phosphatase</fullName>
    </submittedName>
</protein>
<feature type="transmembrane region" description="Helical" evidence="1">
    <location>
        <begin position="52"/>
        <end position="69"/>
    </location>
</feature>
<keyword evidence="1" id="KW-0472">Membrane</keyword>
<dbReference type="EMBL" id="CAIT01000006">
    <property type="protein sequence ID" value="CCH53256.1"/>
    <property type="molecule type" value="Genomic_DNA"/>
</dbReference>
<feature type="domain" description="Endonuclease/exonuclease/phosphatase" evidence="2">
    <location>
        <begin position="110"/>
        <end position="314"/>
    </location>
</feature>
<sequence>MLTPIAPRQSAGRGPRFDLNRWLRWATWALVAATLVGRLGEYYFVFELVSHFVVLYCVVAVFLSAYWLFTGSRLVRITTGCLLLNSFLAAPWLVADPPAAAQHDFRVLHANVLYTDTDMQRTIRLIGEQQPDLFVLQEMTPATIRALVPLRSTYPFQYEIWSKGPCHILVGSRTPFSVDKQAVKTQQVIHLTTTINGREMALVTVHPRTPVLPSWFAERNRQLAYVADLTRREPRPTLLIGDFNISVFSPVYHRIFEEEPVSQPALAACRKGFGISPTWPRFFPPGMIPIDHAFVNGGLRTVRFQPLEQPGSDHKAVVVDLKWADRS</sequence>
<organism evidence="3 4">
    <name type="scientific">Fibrisoma limi BUZ 3</name>
    <dbReference type="NCBI Taxonomy" id="1185876"/>
    <lineage>
        <taxon>Bacteria</taxon>
        <taxon>Pseudomonadati</taxon>
        <taxon>Bacteroidota</taxon>
        <taxon>Cytophagia</taxon>
        <taxon>Cytophagales</taxon>
        <taxon>Spirosomataceae</taxon>
        <taxon>Fibrisoma</taxon>
    </lineage>
</organism>
<keyword evidence="3" id="KW-0269">Exonuclease</keyword>
<evidence type="ECO:0000259" key="2">
    <source>
        <dbReference type="Pfam" id="PF03372"/>
    </source>
</evidence>
<dbReference type="Gene3D" id="3.60.10.10">
    <property type="entry name" value="Endonuclease/exonuclease/phosphatase"/>
    <property type="match status" value="1"/>
</dbReference>
<keyword evidence="1" id="KW-1133">Transmembrane helix</keyword>
<dbReference type="GO" id="GO:0004527">
    <property type="term" value="F:exonuclease activity"/>
    <property type="evidence" value="ECO:0007669"/>
    <property type="project" value="UniProtKB-KW"/>
</dbReference>
<evidence type="ECO:0000313" key="3">
    <source>
        <dbReference type="EMBL" id="CCH53256.1"/>
    </source>
</evidence>
<dbReference type="STRING" id="1185876.BN8_02336"/>
<keyword evidence="3" id="KW-0540">Nuclease</keyword>
<dbReference type="AlphaFoldDB" id="I2GH81"/>
<comment type="caution">
    <text evidence="3">The sequence shown here is derived from an EMBL/GenBank/DDBJ whole genome shotgun (WGS) entry which is preliminary data.</text>
</comment>
<dbReference type="InterPro" id="IPR005135">
    <property type="entry name" value="Endo/exonuclease/phosphatase"/>
</dbReference>
<reference evidence="3 4" key="1">
    <citation type="journal article" date="2012" name="J. Bacteriol.">
        <title>Genome Sequence of the Filamentous Bacterium Fibrisoma limi BUZ 3T.</title>
        <authorList>
            <person name="Filippini M."/>
            <person name="Qi W."/>
            <person name="Jaenicke S."/>
            <person name="Goesmann A."/>
            <person name="Smits T.H."/>
            <person name="Bagheri H.C."/>
        </authorList>
    </citation>
    <scope>NUCLEOTIDE SEQUENCE [LARGE SCALE GENOMIC DNA]</scope>
    <source>
        <strain evidence="4">BUZ 3T</strain>
    </source>
</reference>
<keyword evidence="3" id="KW-0378">Hydrolase</keyword>